<protein>
    <recommendedName>
        <fullName evidence="8">Glutamate--cysteine ligase</fullName>
        <ecNumber evidence="8">6.3.2.2</ecNumber>
    </recommendedName>
    <alternativeName>
        <fullName evidence="8">Gamma-ECS</fullName>
        <shortName evidence="8">GCS</shortName>
    </alternativeName>
    <alternativeName>
        <fullName evidence="8">Gamma-glutamylcysteine synthetase</fullName>
    </alternativeName>
</protein>
<dbReference type="AlphaFoldDB" id="A0A072MXR8"/>
<dbReference type="NCBIfam" id="TIGR01434">
    <property type="entry name" value="glu_cys_ligase"/>
    <property type="match status" value="1"/>
</dbReference>
<evidence type="ECO:0000256" key="3">
    <source>
        <dbReference type="ARBA" id="ARBA00022598"/>
    </source>
</evidence>
<keyword evidence="6 8" id="KW-0067">ATP-binding</keyword>
<evidence type="ECO:0000256" key="4">
    <source>
        <dbReference type="ARBA" id="ARBA00022684"/>
    </source>
</evidence>
<dbReference type="GO" id="GO:0004357">
    <property type="term" value="F:glutamate-cysteine ligase activity"/>
    <property type="evidence" value="ECO:0007669"/>
    <property type="project" value="UniProtKB-UniRule"/>
</dbReference>
<keyword evidence="3 8" id="KW-0436">Ligase</keyword>
<reference evidence="11 12" key="1">
    <citation type="submission" date="2012-12" db="EMBL/GenBank/DDBJ databases">
        <title>Genome assembly of Marinobacter sp. AK21.</title>
        <authorList>
            <person name="Khatri I."/>
            <person name="Kumar R."/>
            <person name="Vaidya B."/>
            <person name="Subramanian S."/>
            <person name="Pinnaka A."/>
        </authorList>
    </citation>
    <scope>NUCLEOTIDE SEQUENCE [LARGE SCALE GENOMIC DNA]</scope>
    <source>
        <strain evidence="11 12">AK21</strain>
    </source>
</reference>
<name>A0A072MXR8_9GAMM</name>
<dbReference type="GO" id="GO:0005829">
    <property type="term" value="C:cytosol"/>
    <property type="evidence" value="ECO:0007669"/>
    <property type="project" value="TreeGrafter"/>
</dbReference>
<dbReference type="InterPro" id="IPR006334">
    <property type="entry name" value="Glut_cys_ligase"/>
</dbReference>
<dbReference type="PANTHER" id="PTHR38761">
    <property type="entry name" value="GLUTAMATE--CYSTEINE LIGASE"/>
    <property type="match status" value="1"/>
</dbReference>
<dbReference type="GO" id="GO:0006750">
    <property type="term" value="P:glutathione biosynthetic process"/>
    <property type="evidence" value="ECO:0007669"/>
    <property type="project" value="UniProtKB-UniRule"/>
</dbReference>
<comment type="similarity">
    <text evidence="2 8">Belongs to the glutamate--cysteine ligase type 1 family. Type 1 subfamily.</text>
</comment>
<dbReference type="RefSeq" id="WP_036134156.1">
    <property type="nucleotide sequence ID" value="NZ_ANIE01000009.1"/>
</dbReference>
<dbReference type="Pfam" id="PF04262">
    <property type="entry name" value="Glu_cys_ligase"/>
    <property type="match status" value="1"/>
</dbReference>
<evidence type="ECO:0000259" key="10">
    <source>
        <dbReference type="Pfam" id="PF04262"/>
    </source>
</evidence>
<evidence type="ECO:0000256" key="2">
    <source>
        <dbReference type="ARBA" id="ARBA00008772"/>
    </source>
</evidence>
<dbReference type="UniPathway" id="UPA00142">
    <property type="reaction ID" value="UER00209"/>
</dbReference>
<comment type="pathway">
    <text evidence="1 8 9">Sulfur metabolism; glutathione biosynthesis; glutathione from L-cysteine and L-glutamate: step 1/2.</text>
</comment>
<keyword evidence="4 8" id="KW-0317">Glutathione biosynthesis</keyword>
<dbReference type="EMBL" id="ANIE01000009">
    <property type="protein sequence ID" value="KEF30209.1"/>
    <property type="molecule type" value="Genomic_DNA"/>
</dbReference>
<dbReference type="GO" id="GO:0046872">
    <property type="term" value="F:metal ion binding"/>
    <property type="evidence" value="ECO:0007669"/>
    <property type="project" value="TreeGrafter"/>
</dbReference>
<dbReference type="HAMAP" id="MF_00578">
    <property type="entry name" value="Glu_cys_ligase"/>
    <property type="match status" value="1"/>
</dbReference>
<evidence type="ECO:0000256" key="6">
    <source>
        <dbReference type="ARBA" id="ARBA00022840"/>
    </source>
</evidence>
<dbReference type="EC" id="6.3.2.2" evidence="8"/>
<comment type="catalytic activity">
    <reaction evidence="7 8 9">
        <text>L-cysteine + L-glutamate + ATP = gamma-L-glutamyl-L-cysteine + ADP + phosphate + H(+)</text>
        <dbReference type="Rhea" id="RHEA:13285"/>
        <dbReference type="ChEBI" id="CHEBI:15378"/>
        <dbReference type="ChEBI" id="CHEBI:29985"/>
        <dbReference type="ChEBI" id="CHEBI:30616"/>
        <dbReference type="ChEBI" id="CHEBI:35235"/>
        <dbReference type="ChEBI" id="CHEBI:43474"/>
        <dbReference type="ChEBI" id="CHEBI:58173"/>
        <dbReference type="ChEBI" id="CHEBI:456216"/>
        <dbReference type="EC" id="6.3.2.2"/>
    </reaction>
</comment>
<dbReference type="InterPro" id="IPR007370">
    <property type="entry name" value="Glu_cys_ligase"/>
</dbReference>
<dbReference type="PANTHER" id="PTHR38761:SF1">
    <property type="entry name" value="GLUTAMATE--CYSTEINE LIGASE"/>
    <property type="match status" value="1"/>
</dbReference>
<evidence type="ECO:0000256" key="5">
    <source>
        <dbReference type="ARBA" id="ARBA00022741"/>
    </source>
</evidence>
<evidence type="ECO:0000256" key="1">
    <source>
        <dbReference type="ARBA" id="ARBA00005006"/>
    </source>
</evidence>
<sequence length="519" mass="58988">MAESRHSLFRQFAASDWDGFLKGVEKEGLRVDRNGFIAQTPHPESLGSALTHPRITTDYSEALLELITPVFNSTRGMLESLRNTHRYVQQKLGDEVFWAASMPCELDGDPSIPIAEYGTSNIGRLKHVYRQGLAVRYGRMMQSIAGAHYNLSLPDSFWQKWQQLQGNSQSLKDFKSDQYFWLIRNFRRRSWLLMLLFGASPALDASFVANVRHDLDRFNGRTWYGRDATSLRMGDLGYHNNAQASLNICFNELSTYTQTLHRAIHTPWPAYEAIGTRKGDDFIQINTSVLQIENEYYSAVRPKRTTEREEKPIQALDARGVEYIEVRCLDLDPFSPVGVNEAQIDFLDLFLLDCLLSDSPRIGDAECERLDDNYKDVVSHGRNPSLPLCRGGERVAMEQAATELLDRLEPLAELLDSWSGGEAYRTALKAQRDKMPDSGVWNVPSAQVIRAMEASGLGHREWVMEMSRRHQQALREEGLSPDVQAEFDAMTTTSLTEQKQLEAADTLPFGDFLEQYLQS</sequence>
<feature type="domain" description="Glutamate--cysteine ligase" evidence="10">
    <location>
        <begin position="16"/>
        <end position="377"/>
    </location>
</feature>
<evidence type="ECO:0000256" key="7">
    <source>
        <dbReference type="ARBA" id="ARBA00048819"/>
    </source>
</evidence>
<dbReference type="SUPFAM" id="SSF55931">
    <property type="entry name" value="Glutamine synthetase/guanido kinase"/>
    <property type="match status" value="1"/>
</dbReference>
<keyword evidence="5 8" id="KW-0547">Nucleotide-binding</keyword>
<keyword evidence="12" id="KW-1185">Reference proteome</keyword>
<evidence type="ECO:0000256" key="8">
    <source>
        <dbReference type="HAMAP-Rule" id="MF_00578"/>
    </source>
</evidence>
<organism evidence="11 12">
    <name type="scientific">Marinobacter nitratireducens</name>
    <dbReference type="NCBI Taxonomy" id="1137280"/>
    <lineage>
        <taxon>Bacteria</taxon>
        <taxon>Pseudomonadati</taxon>
        <taxon>Pseudomonadota</taxon>
        <taxon>Gammaproteobacteria</taxon>
        <taxon>Pseudomonadales</taxon>
        <taxon>Marinobacteraceae</taxon>
        <taxon>Marinobacter</taxon>
    </lineage>
</organism>
<dbReference type="PATRIC" id="fig|1137280.3.peg.3203"/>
<evidence type="ECO:0000313" key="12">
    <source>
        <dbReference type="Proteomes" id="UP000035057"/>
    </source>
</evidence>
<dbReference type="GO" id="GO:0005524">
    <property type="term" value="F:ATP binding"/>
    <property type="evidence" value="ECO:0007669"/>
    <property type="project" value="UniProtKB-KW"/>
</dbReference>
<dbReference type="Gene3D" id="3.30.590.20">
    <property type="match status" value="1"/>
</dbReference>
<accession>A0A072MXR8</accession>
<evidence type="ECO:0000256" key="9">
    <source>
        <dbReference type="RuleBase" id="RU004391"/>
    </source>
</evidence>
<dbReference type="Proteomes" id="UP000035057">
    <property type="component" value="Unassembled WGS sequence"/>
</dbReference>
<evidence type="ECO:0000313" key="11">
    <source>
        <dbReference type="EMBL" id="KEF30209.1"/>
    </source>
</evidence>
<comment type="caution">
    <text evidence="11">The sequence shown here is derived from an EMBL/GenBank/DDBJ whole genome shotgun (WGS) entry which is preliminary data.</text>
</comment>
<dbReference type="OrthoDB" id="9803907at2"/>
<dbReference type="InterPro" id="IPR014746">
    <property type="entry name" value="Gln_synth/guanido_kin_cat_dom"/>
</dbReference>
<proteinExistence type="inferred from homology"/>
<gene>
    <name evidence="8" type="primary">gshA</name>
    <name evidence="11" type="ORF">D777_03385</name>
</gene>
<dbReference type="STRING" id="1137280.D777_03385"/>